<dbReference type="NCBIfam" id="NF005559">
    <property type="entry name" value="PRK07231.1"/>
    <property type="match status" value="1"/>
</dbReference>
<evidence type="ECO:0000259" key="3">
    <source>
        <dbReference type="SMART" id="SM00822"/>
    </source>
</evidence>
<protein>
    <submittedName>
        <fullName evidence="4">Glucose 1-dehydrogenase</fullName>
        <ecNumber evidence="4">1.1.1.47</ecNumber>
    </submittedName>
</protein>
<dbReference type="InterPro" id="IPR002347">
    <property type="entry name" value="SDR_fam"/>
</dbReference>
<dbReference type="InterPro" id="IPR036291">
    <property type="entry name" value="NAD(P)-bd_dom_sf"/>
</dbReference>
<accession>A0ABY2SM64</accession>
<sequence>MSQLTKKSALVTGASKGIGAAIAKGLAAAGASVIVNYASDREGAEQVVAAITAGGGQAVAVQGDVAKSDDVRQLFLTANGIVGALDILVNNAGVFRFDPIEQATEDEFHRQFNINVLGTFLATREALRYFSPQGGSIINISSVASTNPTPHSSIYAATKGAVDTLTVELARELGDRLIRVNAIAPGGVATEGTASIGVVGSDFEKAMVDKTPLGRFGQPDDIAKVAVFLASDQSAWLTGERLAVSGGWY</sequence>
<keyword evidence="2 4" id="KW-0560">Oxidoreductase</keyword>
<evidence type="ECO:0000313" key="5">
    <source>
        <dbReference type="Proteomes" id="UP000305202"/>
    </source>
</evidence>
<reference evidence="4 5" key="1">
    <citation type="submission" date="2019-04" db="EMBL/GenBank/DDBJ databases">
        <authorList>
            <person name="Li M."/>
            <person name="Gao C."/>
        </authorList>
    </citation>
    <scope>NUCLEOTIDE SEQUENCE [LARGE SCALE GENOMIC DNA]</scope>
    <source>
        <strain evidence="4 5">BGMRC 2031</strain>
    </source>
</reference>
<dbReference type="RefSeq" id="WP_136990204.1">
    <property type="nucleotide sequence ID" value="NZ_SZPQ01000014.1"/>
</dbReference>
<comment type="similarity">
    <text evidence="1">Belongs to the short-chain dehydrogenases/reductases (SDR) family.</text>
</comment>
<keyword evidence="5" id="KW-1185">Reference proteome</keyword>
<gene>
    <name evidence="4" type="ORF">FCN80_11005</name>
</gene>
<dbReference type="PRINTS" id="PR00081">
    <property type="entry name" value="GDHRDH"/>
</dbReference>
<dbReference type="InterPro" id="IPR020904">
    <property type="entry name" value="Sc_DH/Rdtase_CS"/>
</dbReference>
<comment type="caution">
    <text evidence="4">The sequence shown here is derived from an EMBL/GenBank/DDBJ whole genome shotgun (WGS) entry which is preliminary data.</text>
</comment>
<proteinExistence type="inferred from homology"/>
<name>A0ABY2SM64_9HYPH</name>
<dbReference type="SMART" id="SM00822">
    <property type="entry name" value="PKS_KR"/>
    <property type="match status" value="1"/>
</dbReference>
<evidence type="ECO:0000313" key="4">
    <source>
        <dbReference type="EMBL" id="TKI06357.1"/>
    </source>
</evidence>
<feature type="domain" description="Ketoreductase" evidence="3">
    <location>
        <begin position="7"/>
        <end position="186"/>
    </location>
</feature>
<dbReference type="PANTHER" id="PTHR43639:SF1">
    <property type="entry name" value="SHORT-CHAIN DEHYDROGENASE_REDUCTASE FAMILY PROTEIN"/>
    <property type="match status" value="1"/>
</dbReference>
<dbReference type="PROSITE" id="PS00061">
    <property type="entry name" value="ADH_SHORT"/>
    <property type="match status" value="1"/>
</dbReference>
<dbReference type="PRINTS" id="PR00080">
    <property type="entry name" value="SDRFAMILY"/>
</dbReference>
<dbReference type="Gene3D" id="3.40.50.720">
    <property type="entry name" value="NAD(P)-binding Rossmann-like Domain"/>
    <property type="match status" value="1"/>
</dbReference>
<dbReference type="EC" id="1.1.1.47" evidence="4"/>
<evidence type="ECO:0000256" key="1">
    <source>
        <dbReference type="ARBA" id="ARBA00006484"/>
    </source>
</evidence>
<organism evidence="4 5">
    <name type="scientific">Martelella alba</name>
    <dbReference type="NCBI Taxonomy" id="2590451"/>
    <lineage>
        <taxon>Bacteria</taxon>
        <taxon>Pseudomonadati</taxon>
        <taxon>Pseudomonadota</taxon>
        <taxon>Alphaproteobacteria</taxon>
        <taxon>Hyphomicrobiales</taxon>
        <taxon>Aurantimonadaceae</taxon>
        <taxon>Martelella</taxon>
    </lineage>
</organism>
<dbReference type="SUPFAM" id="SSF51735">
    <property type="entry name" value="NAD(P)-binding Rossmann-fold domains"/>
    <property type="match status" value="1"/>
</dbReference>
<dbReference type="Pfam" id="PF13561">
    <property type="entry name" value="adh_short_C2"/>
    <property type="match status" value="1"/>
</dbReference>
<dbReference type="EMBL" id="SZPQ01000014">
    <property type="protein sequence ID" value="TKI06357.1"/>
    <property type="molecule type" value="Genomic_DNA"/>
</dbReference>
<evidence type="ECO:0000256" key="2">
    <source>
        <dbReference type="ARBA" id="ARBA00023002"/>
    </source>
</evidence>
<dbReference type="InterPro" id="IPR057326">
    <property type="entry name" value="KR_dom"/>
</dbReference>
<dbReference type="GO" id="GO:0047936">
    <property type="term" value="F:glucose 1-dehydrogenase [NAD(P)+] activity"/>
    <property type="evidence" value="ECO:0007669"/>
    <property type="project" value="UniProtKB-EC"/>
</dbReference>
<dbReference type="PANTHER" id="PTHR43639">
    <property type="entry name" value="OXIDOREDUCTASE, SHORT-CHAIN DEHYDROGENASE/REDUCTASE FAMILY (AFU_ORTHOLOGUE AFUA_5G02870)"/>
    <property type="match status" value="1"/>
</dbReference>
<dbReference type="Proteomes" id="UP000305202">
    <property type="component" value="Unassembled WGS sequence"/>
</dbReference>